<evidence type="ECO:0000313" key="1">
    <source>
        <dbReference type="EMBL" id="EFH55887.1"/>
    </source>
</evidence>
<dbReference type="EMBL" id="GL348716">
    <property type="protein sequence ID" value="EFH55887.1"/>
    <property type="molecule type" value="Genomic_DNA"/>
</dbReference>
<gene>
    <name evidence="1" type="ORF">ARALYDRAFT_902810</name>
</gene>
<dbReference type="HOGENOM" id="CLU_2852708_0_0_1"/>
<proteinExistence type="predicted"/>
<keyword evidence="2" id="KW-1185">Reference proteome</keyword>
<dbReference type="AlphaFoldDB" id="D7LJ86"/>
<accession>D7LJ86</accession>
<name>D7LJ86_ARALL</name>
<organism evidence="2">
    <name type="scientific">Arabidopsis lyrata subsp. lyrata</name>
    <name type="common">Lyre-leaved rock-cress</name>
    <dbReference type="NCBI Taxonomy" id="81972"/>
    <lineage>
        <taxon>Eukaryota</taxon>
        <taxon>Viridiplantae</taxon>
        <taxon>Streptophyta</taxon>
        <taxon>Embryophyta</taxon>
        <taxon>Tracheophyta</taxon>
        <taxon>Spermatophyta</taxon>
        <taxon>Magnoliopsida</taxon>
        <taxon>eudicotyledons</taxon>
        <taxon>Gunneridae</taxon>
        <taxon>Pentapetalae</taxon>
        <taxon>rosids</taxon>
        <taxon>malvids</taxon>
        <taxon>Brassicales</taxon>
        <taxon>Brassicaceae</taxon>
        <taxon>Camelineae</taxon>
        <taxon>Arabidopsis</taxon>
    </lineage>
</organism>
<protein>
    <submittedName>
        <fullName evidence="1">Expressed protein</fullName>
    </submittedName>
</protein>
<sequence>MKAREKKERDLNGEQVRKTRRVTRSLFVCPLFSRASPLFRLYCCPSYDHVFSGVQCYHVFTPLIF</sequence>
<evidence type="ECO:0000313" key="2">
    <source>
        <dbReference type="Proteomes" id="UP000008694"/>
    </source>
</evidence>
<dbReference type="Proteomes" id="UP000008694">
    <property type="component" value="Unassembled WGS sequence"/>
</dbReference>
<dbReference type="Gramene" id="scaffold_402311.1">
    <property type="protein sequence ID" value="scaffold_402311.1"/>
    <property type="gene ID" value="scaffold_402311.1"/>
</dbReference>
<reference evidence="2" key="1">
    <citation type="journal article" date="2011" name="Nat. Genet.">
        <title>The Arabidopsis lyrata genome sequence and the basis of rapid genome size change.</title>
        <authorList>
            <person name="Hu T.T."/>
            <person name="Pattyn P."/>
            <person name="Bakker E.G."/>
            <person name="Cao J."/>
            <person name="Cheng J.-F."/>
            <person name="Clark R.M."/>
            <person name="Fahlgren N."/>
            <person name="Fawcett J.A."/>
            <person name="Grimwood J."/>
            <person name="Gundlach H."/>
            <person name="Haberer G."/>
            <person name="Hollister J.D."/>
            <person name="Ossowski S."/>
            <person name="Ottilar R.P."/>
            <person name="Salamov A.A."/>
            <person name="Schneeberger K."/>
            <person name="Spannagl M."/>
            <person name="Wang X."/>
            <person name="Yang L."/>
            <person name="Nasrallah M.E."/>
            <person name="Bergelson J."/>
            <person name="Carrington J.C."/>
            <person name="Gaut B.S."/>
            <person name="Schmutz J."/>
            <person name="Mayer K.F.X."/>
            <person name="Van de Peer Y."/>
            <person name="Grigoriev I.V."/>
            <person name="Nordborg M."/>
            <person name="Weigel D."/>
            <person name="Guo Y.-L."/>
        </authorList>
    </citation>
    <scope>NUCLEOTIDE SEQUENCE [LARGE SCALE GENOMIC DNA]</scope>
    <source>
        <strain evidence="2">cv. MN47</strain>
    </source>
</reference>